<name>A0A846YM36_9NOCA</name>
<gene>
    <name evidence="2" type="ORF">HGA15_21485</name>
</gene>
<evidence type="ECO:0000313" key="3">
    <source>
        <dbReference type="Proteomes" id="UP000570678"/>
    </source>
</evidence>
<dbReference type="RefSeq" id="WP_062978697.1">
    <property type="nucleotide sequence ID" value="NZ_JAAXOT010000011.1"/>
</dbReference>
<sequence length="165" mass="18312">MLQEDTRLPADAQPTTLDGPLPGELPTAVQLLGVFQGGTFRDHELYRAARCLVNLHVCRTGGTSRAPLIDLDRRRAELVGEIDEWSIRYLPARWNEASREPESLGFVIDRLAQAWAQANRAAVPVPMTRGATQTDWLRLAELVGGYNNLIADVKARRNCVPSMAH</sequence>
<accession>A0A846YM36</accession>
<organism evidence="2 3">
    <name type="scientific">Nocardia flavorosea</name>
    <dbReference type="NCBI Taxonomy" id="53429"/>
    <lineage>
        <taxon>Bacteria</taxon>
        <taxon>Bacillati</taxon>
        <taxon>Actinomycetota</taxon>
        <taxon>Actinomycetes</taxon>
        <taxon>Mycobacteriales</taxon>
        <taxon>Nocardiaceae</taxon>
        <taxon>Nocardia</taxon>
    </lineage>
</organism>
<feature type="region of interest" description="Disordered" evidence="1">
    <location>
        <begin position="1"/>
        <end position="22"/>
    </location>
</feature>
<proteinExistence type="predicted"/>
<evidence type="ECO:0000256" key="1">
    <source>
        <dbReference type="SAM" id="MobiDB-lite"/>
    </source>
</evidence>
<comment type="caution">
    <text evidence="2">The sequence shown here is derived from an EMBL/GenBank/DDBJ whole genome shotgun (WGS) entry which is preliminary data.</text>
</comment>
<evidence type="ECO:0000313" key="2">
    <source>
        <dbReference type="EMBL" id="NKY58670.1"/>
    </source>
</evidence>
<dbReference type="Pfam" id="PF14063">
    <property type="entry name" value="DUF4254"/>
    <property type="match status" value="1"/>
</dbReference>
<keyword evidence="3" id="KW-1185">Reference proteome</keyword>
<dbReference type="Proteomes" id="UP000570678">
    <property type="component" value="Unassembled WGS sequence"/>
</dbReference>
<dbReference type="AlphaFoldDB" id="A0A846YM36"/>
<dbReference type="EMBL" id="JAAXOT010000011">
    <property type="protein sequence ID" value="NKY58670.1"/>
    <property type="molecule type" value="Genomic_DNA"/>
</dbReference>
<reference evidence="2 3" key="1">
    <citation type="submission" date="2020-04" db="EMBL/GenBank/DDBJ databases">
        <title>MicrobeNet Type strains.</title>
        <authorList>
            <person name="Nicholson A.C."/>
        </authorList>
    </citation>
    <scope>NUCLEOTIDE SEQUENCE [LARGE SCALE GENOMIC DNA]</scope>
    <source>
        <strain evidence="2 3">JCM 3332</strain>
    </source>
</reference>
<protein>
    <submittedName>
        <fullName evidence="2">DUF4254 domain-containing protein</fullName>
    </submittedName>
</protein>
<dbReference type="InterPro" id="IPR025350">
    <property type="entry name" value="DUF4254"/>
</dbReference>